<dbReference type="GO" id="GO:0005794">
    <property type="term" value="C:Golgi apparatus"/>
    <property type="evidence" value="ECO:0007669"/>
    <property type="project" value="TreeGrafter"/>
</dbReference>
<dbReference type="InterPro" id="IPR029044">
    <property type="entry name" value="Nucleotide-diphossugar_trans"/>
</dbReference>
<reference evidence="6 7" key="1">
    <citation type="submission" date="2019-10" db="EMBL/GenBank/DDBJ databases">
        <authorList>
            <person name="Palmer J.M."/>
        </authorList>
    </citation>
    <scope>NUCLEOTIDE SEQUENCE [LARGE SCALE GENOMIC DNA]</scope>
    <source>
        <strain evidence="6 7">TWF694</strain>
    </source>
</reference>
<dbReference type="Gene3D" id="3.90.550.10">
    <property type="entry name" value="Spore Coat Polysaccharide Biosynthesis Protein SpsA, Chain A"/>
    <property type="match status" value="1"/>
</dbReference>
<dbReference type="EMBL" id="JAVHJO010000001">
    <property type="protein sequence ID" value="KAK6544527.1"/>
    <property type="molecule type" value="Genomic_DNA"/>
</dbReference>
<accession>A0AAV9XSK4</accession>
<dbReference type="Pfam" id="PF01793">
    <property type="entry name" value="Glyco_transf_15"/>
    <property type="match status" value="1"/>
</dbReference>
<evidence type="ECO:0000256" key="1">
    <source>
        <dbReference type="ARBA" id="ARBA00007677"/>
    </source>
</evidence>
<evidence type="ECO:0000313" key="7">
    <source>
        <dbReference type="Proteomes" id="UP001365542"/>
    </source>
</evidence>
<dbReference type="GO" id="GO:0006487">
    <property type="term" value="P:protein N-linked glycosylation"/>
    <property type="evidence" value="ECO:0007669"/>
    <property type="project" value="TreeGrafter"/>
</dbReference>
<evidence type="ECO:0000256" key="3">
    <source>
        <dbReference type="ARBA" id="ARBA00022679"/>
    </source>
</evidence>
<comment type="similarity">
    <text evidence="1">Belongs to the glycosyltransferase 15 family.</text>
</comment>
<keyword evidence="7" id="KW-1185">Reference proteome</keyword>
<dbReference type="SUPFAM" id="SSF53448">
    <property type="entry name" value="Nucleotide-diphospho-sugar transferases"/>
    <property type="match status" value="1"/>
</dbReference>
<comment type="caution">
    <text evidence="6">The sequence shown here is derived from an EMBL/GenBank/DDBJ whole genome shotgun (WGS) entry which is preliminary data.</text>
</comment>
<sequence length="440" mass="51149">MAISQNSVAKLMILASVSVFIATLWFISNAPFKSQISLKTVTTEPNPVPNVSDSLPAPSPAQQEGQRADSYFLPAIAKTKDRVNSLKEKMKLSGLRGSVKTGVPAAVVSDASWMDDDKKRRPWVYSPRIEKVQRGKEKATLVMLAKNTELYQVRESMRRLEDRFNHRYNYPWTFMNDRPFTKEFMEVTKNIASGPTEYVLIPKEHWGFPEWVNQTLAREKMYEMGQAGILYGGSVSYRRVEPGVHYFCDQFYDPFTWLRENNKTYGFTMVMSDYLTTIPTLWEHADAFFTENPTLVHLNNMHPFILGEKERDGKRYKDYNTCHFWTNFEIANLDLWRNDRYIKYFEHLDKSGGFFYERWGDAPVHSIALATMVDKAQIHFFNDIGYDHNPYRRCPKPEREGMPGRCLCPQGGEEVDDAGFACFKQWKATYGDDYEIDLTW</sequence>
<gene>
    <name evidence="6" type="ORF">TWF694_001217</name>
</gene>
<organism evidence="6 7">
    <name type="scientific">Orbilia ellipsospora</name>
    <dbReference type="NCBI Taxonomy" id="2528407"/>
    <lineage>
        <taxon>Eukaryota</taxon>
        <taxon>Fungi</taxon>
        <taxon>Dikarya</taxon>
        <taxon>Ascomycota</taxon>
        <taxon>Pezizomycotina</taxon>
        <taxon>Orbiliomycetes</taxon>
        <taxon>Orbiliales</taxon>
        <taxon>Orbiliaceae</taxon>
        <taxon>Orbilia</taxon>
    </lineage>
</organism>
<feature type="region of interest" description="Disordered" evidence="4">
    <location>
        <begin position="43"/>
        <end position="66"/>
    </location>
</feature>
<dbReference type="GO" id="GO:0006493">
    <property type="term" value="P:protein O-linked glycosylation"/>
    <property type="evidence" value="ECO:0007669"/>
    <property type="project" value="TreeGrafter"/>
</dbReference>
<keyword evidence="5" id="KW-0812">Transmembrane</keyword>
<evidence type="ECO:0000256" key="5">
    <source>
        <dbReference type="SAM" id="Phobius"/>
    </source>
</evidence>
<feature type="transmembrane region" description="Helical" evidence="5">
    <location>
        <begin position="7"/>
        <end position="27"/>
    </location>
</feature>
<proteinExistence type="inferred from homology"/>
<dbReference type="GO" id="GO:0016020">
    <property type="term" value="C:membrane"/>
    <property type="evidence" value="ECO:0007669"/>
    <property type="project" value="InterPro"/>
</dbReference>
<dbReference type="GO" id="GO:0000026">
    <property type="term" value="F:alpha-1,2-mannosyltransferase activity"/>
    <property type="evidence" value="ECO:0007669"/>
    <property type="project" value="TreeGrafter"/>
</dbReference>
<evidence type="ECO:0000256" key="4">
    <source>
        <dbReference type="SAM" id="MobiDB-lite"/>
    </source>
</evidence>
<keyword evidence="3" id="KW-0808">Transferase</keyword>
<feature type="compositionally biased region" description="Polar residues" evidence="4">
    <location>
        <begin position="43"/>
        <end position="53"/>
    </location>
</feature>
<evidence type="ECO:0000313" key="6">
    <source>
        <dbReference type="EMBL" id="KAK6544527.1"/>
    </source>
</evidence>
<evidence type="ECO:0000256" key="2">
    <source>
        <dbReference type="ARBA" id="ARBA00022676"/>
    </source>
</evidence>
<dbReference type="AlphaFoldDB" id="A0AAV9XSK4"/>
<dbReference type="Proteomes" id="UP001365542">
    <property type="component" value="Unassembled WGS sequence"/>
</dbReference>
<protein>
    <recommendedName>
        <fullName evidence="8">Glycosyltransferase family 15 protein</fullName>
    </recommendedName>
</protein>
<name>A0AAV9XSK4_9PEZI</name>
<keyword evidence="5" id="KW-0472">Membrane</keyword>
<dbReference type="InterPro" id="IPR002685">
    <property type="entry name" value="Glyco_trans_15"/>
</dbReference>
<dbReference type="PANTHER" id="PTHR31121:SF10">
    <property type="entry name" value="MANNOSYLTRANSFERASE KTR2-RELATED"/>
    <property type="match status" value="1"/>
</dbReference>
<keyword evidence="5" id="KW-1133">Transmembrane helix</keyword>
<evidence type="ECO:0008006" key="8">
    <source>
        <dbReference type="Google" id="ProtNLM"/>
    </source>
</evidence>
<dbReference type="GO" id="GO:0000032">
    <property type="term" value="P:cell wall mannoprotein biosynthetic process"/>
    <property type="evidence" value="ECO:0007669"/>
    <property type="project" value="TreeGrafter"/>
</dbReference>
<dbReference type="PANTHER" id="PTHR31121">
    <property type="entry name" value="ALPHA-1,2 MANNOSYLTRANSFERASE KTR1"/>
    <property type="match status" value="1"/>
</dbReference>
<keyword evidence="2" id="KW-0328">Glycosyltransferase</keyword>